<accession>K2H642</accession>
<evidence type="ECO:0000313" key="9">
    <source>
        <dbReference type="Proteomes" id="UP000011746"/>
    </source>
</evidence>
<dbReference type="STRING" id="1230341.AAV35_002520"/>
<dbReference type="PANTHER" id="PTHR43780">
    <property type="entry name" value="1-AMINOCYCLOPROPANE-1-CARBOXYLATE DEAMINASE-RELATED"/>
    <property type="match status" value="1"/>
</dbReference>
<dbReference type="InterPro" id="IPR036052">
    <property type="entry name" value="TrpB-like_PALP_sf"/>
</dbReference>
<evidence type="ECO:0000259" key="6">
    <source>
        <dbReference type="Pfam" id="PF00291"/>
    </source>
</evidence>
<sequence>MSNFSPNTPIQRISNDTNKIFVKRDDLYPVSFGGNKARKAINFFEEIDKGHFDCVLTYGSSSSNHCRVIANMCASRGLPCFIVSPNEGETTYNSKMFEWFGAKIIKCNISKVKETINHTLSQLQEQGYIPYFIQGGGHGNLGTKAYVEVYNEIVDYESETGVQFDYIFHASGTGTTQAGLVCGKHLNQDYDRKIIGISIARNLSRGKQVIHESVENYFQNADGLSLPEKKEIIFDDSFTMGGYGIMNKEIKSTIKETLFKEGLPLDPTYTGKAFLGMNKYLDRERIFNKNVLFIHTGGTPLFFDYLN</sequence>
<evidence type="ECO:0000313" key="10">
    <source>
        <dbReference type="Proteomes" id="UP000092654"/>
    </source>
</evidence>
<dbReference type="GO" id="GO:0019148">
    <property type="term" value="F:D-cysteine desulfhydrase activity"/>
    <property type="evidence" value="ECO:0007669"/>
    <property type="project" value="TreeGrafter"/>
</dbReference>
<name>K2H642_9BACI</name>
<dbReference type="Pfam" id="PF00291">
    <property type="entry name" value="PALP"/>
    <property type="match status" value="1"/>
</dbReference>
<dbReference type="SUPFAM" id="SSF53686">
    <property type="entry name" value="Tryptophan synthase beta subunit-like PLP-dependent enzymes"/>
    <property type="match status" value="1"/>
</dbReference>
<keyword evidence="9" id="KW-1185">Reference proteome</keyword>
<feature type="active site" description="Nucleophile" evidence="4">
    <location>
        <position position="63"/>
    </location>
</feature>
<dbReference type="Gene3D" id="3.40.50.1100">
    <property type="match status" value="2"/>
</dbReference>
<proteinExistence type="inferred from homology"/>
<dbReference type="RefSeq" id="WP_008590695.1">
    <property type="nucleotide sequence ID" value="NZ_AMPQ01000012.1"/>
</dbReference>
<dbReference type="AlphaFoldDB" id="K2H642"/>
<dbReference type="InterPro" id="IPR027278">
    <property type="entry name" value="ACCD_DCysDesulf"/>
</dbReference>
<dbReference type="KEGG" id="sje:AAV35_002520"/>
<evidence type="ECO:0000313" key="7">
    <source>
        <dbReference type="EMBL" id="AKG03773.1"/>
    </source>
</evidence>
<dbReference type="EMBL" id="AMPQ01000012">
    <property type="protein sequence ID" value="EKE31255.1"/>
    <property type="molecule type" value="Genomic_DNA"/>
</dbReference>
<dbReference type="GO" id="GO:1901605">
    <property type="term" value="P:alpha-amino acid metabolic process"/>
    <property type="evidence" value="ECO:0007669"/>
    <property type="project" value="UniProtKB-ARBA"/>
</dbReference>
<evidence type="ECO:0000256" key="4">
    <source>
        <dbReference type="PIRSR" id="PIRSR006278-1"/>
    </source>
</evidence>
<feature type="modified residue" description="N6-(pyridoxal phosphate)lysine" evidence="5">
    <location>
        <position position="36"/>
    </location>
</feature>
<dbReference type="EMBL" id="CP011361">
    <property type="protein sequence ID" value="AKG03773.1"/>
    <property type="molecule type" value="Genomic_DNA"/>
</dbReference>
<dbReference type="Proteomes" id="UP000011746">
    <property type="component" value="Unassembled WGS sequence"/>
</dbReference>
<dbReference type="OrthoDB" id="9801249at2"/>
<keyword evidence="3 5" id="KW-0663">Pyridoxal phosphate</keyword>
<organism evidence="8 9">
    <name type="scientific">Salimicrobium jeotgali</name>
    <dbReference type="NCBI Taxonomy" id="1230341"/>
    <lineage>
        <taxon>Bacteria</taxon>
        <taxon>Bacillati</taxon>
        <taxon>Bacillota</taxon>
        <taxon>Bacilli</taxon>
        <taxon>Bacillales</taxon>
        <taxon>Bacillaceae</taxon>
        <taxon>Salimicrobium</taxon>
    </lineage>
</organism>
<dbReference type="PANTHER" id="PTHR43780:SF2">
    <property type="entry name" value="1-AMINOCYCLOPROPANE-1-CARBOXYLATE DEAMINASE-RELATED"/>
    <property type="match status" value="1"/>
</dbReference>
<evidence type="ECO:0000256" key="5">
    <source>
        <dbReference type="PIRSR" id="PIRSR006278-2"/>
    </source>
</evidence>
<protein>
    <submittedName>
        <fullName evidence="7 8">1-aminocyclopropane-1-carboxylate deaminase</fullName>
    </submittedName>
</protein>
<evidence type="ECO:0000313" key="8">
    <source>
        <dbReference type="EMBL" id="EKE31255.1"/>
    </source>
</evidence>
<dbReference type="Proteomes" id="UP000092654">
    <property type="component" value="Chromosome"/>
</dbReference>
<dbReference type="eggNOG" id="COG2515">
    <property type="taxonomic scope" value="Bacteria"/>
</dbReference>
<dbReference type="PATRIC" id="fig|1230341.3.peg.1875"/>
<dbReference type="PIRSF" id="PIRSF006278">
    <property type="entry name" value="ACCD_DCysDesulf"/>
    <property type="match status" value="1"/>
</dbReference>
<reference evidence="8 9" key="1">
    <citation type="journal article" date="2012" name="J. Bacteriol.">
        <title>Draft Genome Sequence of Salimicrobium sp. Strain MJ3, Isolated from Myulchi-Jeot, Korean Fermented Seafood.</title>
        <authorList>
            <person name="Lee S.H."/>
            <person name="Jung J.Y."/>
            <person name="Jeon C.O."/>
        </authorList>
    </citation>
    <scope>NUCLEOTIDE SEQUENCE [LARGE SCALE GENOMIC DNA]</scope>
    <source>
        <strain evidence="8 9">MJ3</strain>
    </source>
</reference>
<feature type="domain" description="Tryptophan synthase beta chain-like PALP" evidence="6">
    <location>
        <begin position="7"/>
        <end position="297"/>
    </location>
</feature>
<gene>
    <name evidence="7" type="ORF">AAV35_002520</name>
    <name evidence="8" type="ORF">MJ3_09123</name>
</gene>
<reference evidence="7" key="3">
    <citation type="submission" date="2016-11" db="EMBL/GenBank/DDBJ databases">
        <title>Salimicrobium jeotgali MJ3, isolated from Myulchi jeot, a traditional Korean fermented seafood.</title>
        <authorList>
            <person name="Kim K.H."/>
            <person name="Jeon C.O."/>
            <person name="Jin H.M."/>
        </authorList>
    </citation>
    <scope>NUCLEOTIDE SEQUENCE</scope>
    <source>
        <strain evidence="7">MJ3</strain>
    </source>
</reference>
<evidence type="ECO:0000256" key="1">
    <source>
        <dbReference type="ARBA" id="ARBA00001933"/>
    </source>
</evidence>
<comment type="cofactor">
    <cofactor evidence="1">
        <name>pyridoxal 5'-phosphate</name>
        <dbReference type="ChEBI" id="CHEBI:597326"/>
    </cofactor>
</comment>
<evidence type="ECO:0000256" key="2">
    <source>
        <dbReference type="ARBA" id="ARBA00008639"/>
    </source>
</evidence>
<dbReference type="InterPro" id="IPR001926">
    <property type="entry name" value="TrpB-like_PALP"/>
</dbReference>
<reference evidence="10" key="2">
    <citation type="submission" date="2015-06" db="EMBL/GenBank/DDBJ databases">
        <title>Salimicrobium jeotgali MJ3, isolated from Myulchi jeot, a traditional Korean fermented seafood.</title>
        <authorList>
            <person name="Kim K.H."/>
            <person name="Jeon C.O."/>
            <person name="Jin H.M."/>
        </authorList>
    </citation>
    <scope>NUCLEOTIDE SEQUENCE [LARGE SCALE GENOMIC DNA]</scope>
    <source>
        <strain evidence="10">MJ3</strain>
    </source>
</reference>
<comment type="similarity">
    <text evidence="2">Belongs to the ACC deaminase/D-cysteine desulfhydrase family.</text>
</comment>
<evidence type="ECO:0000256" key="3">
    <source>
        <dbReference type="ARBA" id="ARBA00022898"/>
    </source>
</evidence>